<protein>
    <submittedName>
        <fullName evidence="1">Uncharacterized protein</fullName>
    </submittedName>
</protein>
<evidence type="ECO:0000313" key="2">
    <source>
        <dbReference type="Proteomes" id="UP000256970"/>
    </source>
</evidence>
<sequence length="326" mass="34491">MAHRLPSIREFIQTECPVRGLDGQLREQARAATLTASVIAVDKGALVVPGERRLFDVPEQQLEQIIADRGRVIICCFEHSDSSSSRRRLAAPKKGSWACLGSVAGLQRLPGSSRALVRVVVADRVAVQALDSSNPAVSKAQAALLKDRWAYFVRAAALEQHLAAANAGTAPAGSDVAGALSQVQDAAAELLQVLQQLADAVAAVADGQQGGKLQQLLVQHEAADELQELLGWCQLQGLLDDARSSAAAVALDSDLLERAWRLSFAPFAAKGLANALSNSNSSSRSPEDGCRAVLEMTDLGLRLEEALETAVSMRSSLATQLAMNSL</sequence>
<keyword evidence="2" id="KW-1185">Reference proteome</keyword>
<dbReference type="Proteomes" id="UP000256970">
    <property type="component" value="Unassembled WGS sequence"/>
</dbReference>
<organism evidence="1 2">
    <name type="scientific">Tetradesmus obliquus</name>
    <name type="common">Green alga</name>
    <name type="synonym">Acutodesmus obliquus</name>
    <dbReference type="NCBI Taxonomy" id="3088"/>
    <lineage>
        <taxon>Eukaryota</taxon>
        <taxon>Viridiplantae</taxon>
        <taxon>Chlorophyta</taxon>
        <taxon>core chlorophytes</taxon>
        <taxon>Chlorophyceae</taxon>
        <taxon>CS clade</taxon>
        <taxon>Sphaeropleales</taxon>
        <taxon>Scenedesmaceae</taxon>
        <taxon>Tetradesmus</taxon>
    </lineage>
</organism>
<name>A0A383W538_TETOB</name>
<evidence type="ECO:0000313" key="1">
    <source>
        <dbReference type="EMBL" id="SZX72755.1"/>
    </source>
</evidence>
<gene>
    <name evidence="1" type="ORF">BQ4739_LOCUS12902</name>
</gene>
<dbReference type="AlphaFoldDB" id="A0A383W538"/>
<reference evidence="1 2" key="1">
    <citation type="submission" date="2016-10" db="EMBL/GenBank/DDBJ databases">
        <authorList>
            <person name="Cai Z."/>
        </authorList>
    </citation>
    <scope>NUCLEOTIDE SEQUENCE [LARGE SCALE GENOMIC DNA]</scope>
</reference>
<accession>A0A383W538</accession>
<proteinExistence type="predicted"/>
<dbReference type="EMBL" id="FNXT01001156">
    <property type="protein sequence ID" value="SZX72755.1"/>
    <property type="molecule type" value="Genomic_DNA"/>
</dbReference>